<dbReference type="InterPro" id="IPR050276">
    <property type="entry name" value="MshD_Acetyltransferase"/>
</dbReference>
<dbReference type="EMBL" id="QRDY01000001">
    <property type="protein sequence ID" value="RED66278.1"/>
    <property type="molecule type" value="Genomic_DNA"/>
</dbReference>
<proteinExistence type="predicted"/>
<feature type="domain" description="N-acetyltransferase" evidence="1">
    <location>
        <begin position="1"/>
        <end position="168"/>
    </location>
</feature>
<dbReference type="OrthoDB" id="9799092at2"/>
<dbReference type="Gene3D" id="3.40.630.30">
    <property type="match status" value="1"/>
</dbReference>
<evidence type="ECO:0000313" key="3">
    <source>
        <dbReference type="Proteomes" id="UP000256869"/>
    </source>
</evidence>
<dbReference type="PROSITE" id="PS51186">
    <property type="entry name" value="GNAT"/>
    <property type="match status" value="1"/>
</dbReference>
<dbReference type="CDD" id="cd04301">
    <property type="entry name" value="NAT_SF"/>
    <property type="match status" value="1"/>
</dbReference>
<accession>A0A3D9IWU0</accession>
<dbReference type="PANTHER" id="PTHR43617">
    <property type="entry name" value="L-AMINO ACID N-ACETYLTRANSFERASE"/>
    <property type="match status" value="1"/>
</dbReference>
<protein>
    <submittedName>
        <fullName evidence="2">RimJ/RimL family protein N-acetyltransferase</fullName>
    </submittedName>
</protein>
<organism evidence="2 3">
    <name type="scientific">Cohnella lupini</name>
    <dbReference type="NCBI Taxonomy" id="1294267"/>
    <lineage>
        <taxon>Bacteria</taxon>
        <taxon>Bacillati</taxon>
        <taxon>Bacillota</taxon>
        <taxon>Bacilli</taxon>
        <taxon>Bacillales</taxon>
        <taxon>Paenibacillaceae</taxon>
        <taxon>Cohnella</taxon>
    </lineage>
</organism>
<comment type="caution">
    <text evidence="2">The sequence shown here is derived from an EMBL/GenBank/DDBJ whole genome shotgun (WGS) entry which is preliminary data.</text>
</comment>
<gene>
    <name evidence="2" type="ORF">DFP95_101777</name>
</gene>
<reference evidence="2 3" key="1">
    <citation type="submission" date="2018-07" db="EMBL/GenBank/DDBJ databases">
        <title>Genomic Encyclopedia of Type Strains, Phase III (KMG-III): the genomes of soil and plant-associated and newly described type strains.</title>
        <authorList>
            <person name="Whitman W."/>
        </authorList>
    </citation>
    <scope>NUCLEOTIDE SEQUENCE [LARGE SCALE GENOMIC DNA]</scope>
    <source>
        <strain evidence="2 3">CECT 8236</strain>
    </source>
</reference>
<dbReference type="Pfam" id="PF00583">
    <property type="entry name" value="Acetyltransf_1"/>
    <property type="match status" value="1"/>
</dbReference>
<dbReference type="AlphaFoldDB" id="A0A3D9IWU0"/>
<dbReference type="RefSeq" id="WP_115991205.1">
    <property type="nucleotide sequence ID" value="NZ_QRDY01000001.1"/>
</dbReference>
<evidence type="ECO:0000259" key="1">
    <source>
        <dbReference type="PROSITE" id="PS51186"/>
    </source>
</evidence>
<name>A0A3D9IWU0_9BACL</name>
<dbReference type="InterPro" id="IPR000182">
    <property type="entry name" value="GNAT_dom"/>
</dbReference>
<keyword evidence="2" id="KW-0808">Transferase</keyword>
<sequence length="168" mass="18864">MIIRVLQVTDAQAYQELRLGSLTVNPEAFGSTYEREANFSMETVIERVKPTNDKFVIGAFDASGSLVGIVTFMRDNGLKTVHKGNVYGMYVAPEQRGKGIGKSLMLELLKKAKEIAGLEQINLTVVSDNDSAKKLYESVGFEAYGVERNAMKFEGRYFDEDFMVWINR</sequence>
<dbReference type="InterPro" id="IPR016181">
    <property type="entry name" value="Acyl_CoA_acyltransferase"/>
</dbReference>
<dbReference type="Proteomes" id="UP000256869">
    <property type="component" value="Unassembled WGS sequence"/>
</dbReference>
<dbReference type="PANTHER" id="PTHR43617:SF20">
    <property type="entry name" value="N-ALPHA-ACETYLTRANSFERASE RIMI"/>
    <property type="match status" value="1"/>
</dbReference>
<dbReference type="GO" id="GO:0016747">
    <property type="term" value="F:acyltransferase activity, transferring groups other than amino-acyl groups"/>
    <property type="evidence" value="ECO:0007669"/>
    <property type="project" value="InterPro"/>
</dbReference>
<evidence type="ECO:0000313" key="2">
    <source>
        <dbReference type="EMBL" id="RED66278.1"/>
    </source>
</evidence>
<dbReference type="SUPFAM" id="SSF55729">
    <property type="entry name" value="Acyl-CoA N-acyltransferases (Nat)"/>
    <property type="match status" value="1"/>
</dbReference>
<keyword evidence="3" id="KW-1185">Reference proteome</keyword>